<comment type="caution">
    <text evidence="1">The sequence shown here is derived from an EMBL/GenBank/DDBJ whole genome shotgun (WGS) entry which is preliminary data.</text>
</comment>
<proteinExistence type="predicted"/>
<protein>
    <submittedName>
        <fullName evidence="1">Uncharacterized protein</fullName>
    </submittedName>
</protein>
<accession>A0A9P6XX19</accession>
<name>A0A9P6XX19_RHIOR</name>
<organism evidence="1 2">
    <name type="scientific">Rhizopus oryzae</name>
    <name type="common">Mucormycosis agent</name>
    <name type="synonym">Rhizopus arrhizus var. delemar</name>
    <dbReference type="NCBI Taxonomy" id="64495"/>
    <lineage>
        <taxon>Eukaryota</taxon>
        <taxon>Fungi</taxon>
        <taxon>Fungi incertae sedis</taxon>
        <taxon>Mucoromycota</taxon>
        <taxon>Mucoromycotina</taxon>
        <taxon>Mucoromycetes</taxon>
        <taxon>Mucorales</taxon>
        <taxon>Mucorineae</taxon>
        <taxon>Rhizopodaceae</taxon>
        <taxon>Rhizopus</taxon>
    </lineage>
</organism>
<evidence type="ECO:0000313" key="2">
    <source>
        <dbReference type="Proteomes" id="UP000717996"/>
    </source>
</evidence>
<dbReference type="AlphaFoldDB" id="A0A9P6XX19"/>
<gene>
    <name evidence="1" type="ORF">G6F51_012203</name>
</gene>
<evidence type="ECO:0000313" key="1">
    <source>
        <dbReference type="EMBL" id="KAG1534247.1"/>
    </source>
</evidence>
<sequence>MFFPGNFASTAINMLIKNTKTTRGEDAIDHLWKEISKHLQVPNPLHHTKVAEVNQAQRQSLGKRMHEEENNYQAPKETVSFGEAIPLPEDLYTRLLAKFERTSIVGGPVE</sequence>
<dbReference type="EMBL" id="JAANIT010003371">
    <property type="protein sequence ID" value="KAG1534247.1"/>
    <property type="molecule type" value="Genomic_DNA"/>
</dbReference>
<reference evidence="1" key="1">
    <citation type="journal article" date="2020" name="Microb. Genom.">
        <title>Genetic diversity of clinical and environmental Mucorales isolates obtained from an investigation of mucormycosis cases among solid organ transplant recipients.</title>
        <authorList>
            <person name="Nguyen M.H."/>
            <person name="Kaul D."/>
            <person name="Muto C."/>
            <person name="Cheng S.J."/>
            <person name="Richter R.A."/>
            <person name="Bruno V.M."/>
            <person name="Liu G."/>
            <person name="Beyhan S."/>
            <person name="Sundermann A.J."/>
            <person name="Mounaud S."/>
            <person name="Pasculle A.W."/>
            <person name="Nierman W.C."/>
            <person name="Driscoll E."/>
            <person name="Cumbie R."/>
            <person name="Clancy C.J."/>
            <person name="Dupont C.L."/>
        </authorList>
    </citation>
    <scope>NUCLEOTIDE SEQUENCE</scope>
    <source>
        <strain evidence="1">GL16</strain>
    </source>
</reference>
<dbReference type="Proteomes" id="UP000717996">
    <property type="component" value="Unassembled WGS sequence"/>
</dbReference>